<evidence type="ECO:0000313" key="1">
    <source>
        <dbReference type="EMBL" id="ROO31732.1"/>
    </source>
</evidence>
<evidence type="ECO:0008006" key="3">
    <source>
        <dbReference type="Google" id="ProtNLM"/>
    </source>
</evidence>
<name>A0A423Q0G7_9GAMM</name>
<dbReference type="InterPro" id="IPR016035">
    <property type="entry name" value="Acyl_Trfase/lysoPLipase"/>
</dbReference>
<protein>
    <recommendedName>
        <fullName evidence="3">Patatin-like phospholipase family protein</fullName>
    </recommendedName>
</protein>
<dbReference type="EMBL" id="AYKF01000069">
    <property type="protein sequence ID" value="ROO31732.1"/>
    <property type="molecule type" value="Genomic_DNA"/>
</dbReference>
<evidence type="ECO:0000313" key="2">
    <source>
        <dbReference type="Proteomes" id="UP000285123"/>
    </source>
</evidence>
<dbReference type="RefSeq" id="WP_123590557.1">
    <property type="nucleotide sequence ID" value="NZ_AYKF01000069.1"/>
</dbReference>
<proteinExistence type="predicted"/>
<gene>
    <name evidence="1" type="ORF">SAHL_06305</name>
</gene>
<comment type="caution">
    <text evidence="1">The sequence shown here is derived from an EMBL/GenBank/DDBJ whole genome shotgun (WGS) entry which is preliminary data.</text>
</comment>
<reference evidence="1 2" key="1">
    <citation type="submission" date="2013-10" db="EMBL/GenBank/DDBJ databases">
        <title>Salinisphaera halophila YIM 95161 Genome Sequencing.</title>
        <authorList>
            <person name="Lai Q."/>
            <person name="Li C."/>
            <person name="Shao Z."/>
        </authorList>
    </citation>
    <scope>NUCLEOTIDE SEQUENCE [LARGE SCALE GENOMIC DNA]</scope>
    <source>
        <strain evidence="1 2">YIM 95161</strain>
    </source>
</reference>
<dbReference type="OrthoDB" id="8586159at2"/>
<accession>A0A423Q0G7</accession>
<organism evidence="1 2">
    <name type="scientific">Salinisphaera orenii YIM 95161</name>
    <dbReference type="NCBI Taxonomy" id="1051139"/>
    <lineage>
        <taxon>Bacteria</taxon>
        <taxon>Pseudomonadati</taxon>
        <taxon>Pseudomonadota</taxon>
        <taxon>Gammaproteobacteria</taxon>
        <taxon>Salinisphaerales</taxon>
        <taxon>Salinisphaeraceae</taxon>
        <taxon>Salinisphaera</taxon>
    </lineage>
</organism>
<dbReference type="AlphaFoldDB" id="A0A423Q0G7"/>
<sequence>MATADILTLRAGPAARRALAEGGLTPDRIGAMAGAAGGPKWLILSALDRYIFGDWLARSDQPVALVGSSIGAWRFAAACHPSDPAGAIADLERGYVEQRYSDGAGRDEITATVRGILEAFFSPAVRDGVLQHPRYALHAITVRSRGFTASERRGTLAAASGLGALANAVSRRTLGAFFERVVFARDGAALAAAGDGLPTRTVALSSANARDAVYASGNIPLLMRGVVDPAGAPPGVYRDGGIVDYHIDQPLLAPGGDAPLVLMPHFDTRLVPGWFDKSLAWRRPRLATNTLLIGPGPGLRARLVDGRVPDRRDFHRYAGDDAGRLRAWRTAIDAGRIMRDAFVDLVEGADVLRHVKPL</sequence>
<dbReference type="Proteomes" id="UP000285123">
    <property type="component" value="Unassembled WGS sequence"/>
</dbReference>
<dbReference type="SUPFAM" id="SSF52151">
    <property type="entry name" value="FabD/lysophospholipase-like"/>
    <property type="match status" value="1"/>
</dbReference>